<evidence type="ECO:0000256" key="1">
    <source>
        <dbReference type="ARBA" id="ARBA00004370"/>
    </source>
</evidence>
<evidence type="ECO:0000313" key="8">
    <source>
        <dbReference type="WBParaSite" id="HCON_00175530-00001"/>
    </source>
</evidence>
<dbReference type="Pfam" id="PF10320">
    <property type="entry name" value="7TM_GPCR_Srsx"/>
    <property type="match status" value="1"/>
</dbReference>
<keyword evidence="2 5" id="KW-0812">Transmembrane</keyword>
<evidence type="ECO:0000256" key="3">
    <source>
        <dbReference type="ARBA" id="ARBA00022989"/>
    </source>
</evidence>
<reference evidence="8" key="1">
    <citation type="submission" date="2020-12" db="UniProtKB">
        <authorList>
            <consortium name="WormBaseParasite"/>
        </authorList>
    </citation>
    <scope>IDENTIFICATION</scope>
    <source>
        <strain evidence="8">MHco3</strain>
    </source>
</reference>
<evidence type="ECO:0000259" key="6">
    <source>
        <dbReference type="PROSITE" id="PS50262"/>
    </source>
</evidence>
<evidence type="ECO:0000313" key="7">
    <source>
        <dbReference type="Proteomes" id="UP000025227"/>
    </source>
</evidence>
<dbReference type="PRINTS" id="PR00237">
    <property type="entry name" value="GPCRRHODOPSN"/>
</dbReference>
<feature type="transmembrane region" description="Helical" evidence="5">
    <location>
        <begin position="16"/>
        <end position="37"/>
    </location>
</feature>
<dbReference type="InterPro" id="IPR017452">
    <property type="entry name" value="GPCR_Rhodpsn_7TM"/>
</dbReference>
<feature type="transmembrane region" description="Helical" evidence="5">
    <location>
        <begin position="128"/>
        <end position="151"/>
    </location>
</feature>
<dbReference type="Proteomes" id="UP000025227">
    <property type="component" value="Unplaced"/>
</dbReference>
<evidence type="ECO:0000256" key="5">
    <source>
        <dbReference type="SAM" id="Phobius"/>
    </source>
</evidence>
<evidence type="ECO:0000256" key="2">
    <source>
        <dbReference type="ARBA" id="ARBA00022692"/>
    </source>
</evidence>
<name>A0A7I4Z147_HAECO</name>
<keyword evidence="7" id="KW-1185">Reference proteome</keyword>
<dbReference type="GO" id="GO:0016020">
    <property type="term" value="C:membrane"/>
    <property type="evidence" value="ECO:0007669"/>
    <property type="project" value="UniProtKB-SubCell"/>
</dbReference>
<dbReference type="SMART" id="SM01381">
    <property type="entry name" value="7TM_GPCR_Srsx"/>
    <property type="match status" value="1"/>
</dbReference>
<dbReference type="SUPFAM" id="SSF81321">
    <property type="entry name" value="Family A G protein-coupled receptor-like"/>
    <property type="match status" value="1"/>
</dbReference>
<keyword evidence="4 5" id="KW-0472">Membrane</keyword>
<organism evidence="7 8">
    <name type="scientific">Haemonchus contortus</name>
    <name type="common">Barber pole worm</name>
    <dbReference type="NCBI Taxonomy" id="6289"/>
    <lineage>
        <taxon>Eukaryota</taxon>
        <taxon>Metazoa</taxon>
        <taxon>Ecdysozoa</taxon>
        <taxon>Nematoda</taxon>
        <taxon>Chromadorea</taxon>
        <taxon>Rhabditida</taxon>
        <taxon>Rhabditina</taxon>
        <taxon>Rhabditomorpha</taxon>
        <taxon>Strongyloidea</taxon>
        <taxon>Trichostrongylidae</taxon>
        <taxon>Haemonchus</taxon>
    </lineage>
</organism>
<dbReference type="PANTHER" id="PTHR23360:SF5">
    <property type="entry name" value="G-PROTEIN COUPLED RECEPTORS FAMILY 1 PROFILE DOMAIN-CONTAINING PROTEIN"/>
    <property type="match status" value="1"/>
</dbReference>
<dbReference type="PANTHER" id="PTHR23360">
    <property type="entry name" value="G-PROTEIN COUPLED RECEPTORS FAMILY 1 PROFILE DOMAIN-CONTAINING PROTEIN-RELATED"/>
    <property type="match status" value="1"/>
</dbReference>
<evidence type="ECO:0000256" key="4">
    <source>
        <dbReference type="ARBA" id="ARBA00023136"/>
    </source>
</evidence>
<dbReference type="Gene3D" id="1.20.1070.10">
    <property type="entry name" value="Rhodopsin 7-helix transmembrane proteins"/>
    <property type="match status" value="1"/>
</dbReference>
<dbReference type="CDD" id="cd00637">
    <property type="entry name" value="7tm_classA_rhodopsin-like"/>
    <property type="match status" value="1"/>
</dbReference>
<dbReference type="AlphaFoldDB" id="A0A7I4Z147"/>
<accession>A0A7I4Z147</accession>
<dbReference type="PROSITE" id="PS50262">
    <property type="entry name" value="G_PROTEIN_RECEP_F1_2"/>
    <property type="match status" value="1"/>
</dbReference>
<sequence length="293" mass="33061">MIVKRMYPESKPIPYHVLYIMIPIISLLGNGAIVYVTLRSRVLRSPCNILIALVSLSDMMIISSNLISTTYHNIVQSETIPQPTCVYIQLMSLFASCTSPLFLLAIAIDRLLSMTAFYKVLKASYSRIYIVAQILPGCILGITLDVLILIYRKPEEKVVCTLTVPMQGPIMDVYLKLVIVVCILIILCNLSFTFFLKKLRMSSEKSKSIVRSVVIISLSVVLGYFSTMIILSVRGVLNLNIEAFYLTLIAGLFTNLSISVNFFVYYAIRLQRISRNIRQSSWDWPSQSFAVQS</sequence>
<dbReference type="OrthoDB" id="10015560at2759"/>
<feature type="transmembrane region" description="Helical" evidence="5">
    <location>
        <begin position="208"/>
        <end position="231"/>
    </location>
</feature>
<feature type="transmembrane region" description="Helical" evidence="5">
    <location>
        <begin position="87"/>
        <end position="108"/>
    </location>
</feature>
<proteinExistence type="predicted"/>
<keyword evidence="3 5" id="KW-1133">Transmembrane helix</keyword>
<feature type="transmembrane region" description="Helical" evidence="5">
    <location>
        <begin position="49"/>
        <end position="67"/>
    </location>
</feature>
<dbReference type="InterPro" id="IPR000276">
    <property type="entry name" value="GPCR_Rhodpsn"/>
</dbReference>
<protein>
    <submittedName>
        <fullName evidence="8">G_PROTEIN_RECEP_F1_2 domain-containing protein</fullName>
    </submittedName>
</protein>
<dbReference type="InterPro" id="IPR019424">
    <property type="entry name" value="7TM_GPCR_Srsx"/>
</dbReference>
<feature type="transmembrane region" description="Helical" evidence="5">
    <location>
        <begin position="173"/>
        <end position="196"/>
    </location>
</feature>
<dbReference type="GO" id="GO:0004930">
    <property type="term" value="F:G protein-coupled receptor activity"/>
    <property type="evidence" value="ECO:0007669"/>
    <property type="project" value="InterPro"/>
</dbReference>
<feature type="domain" description="G-protein coupled receptors family 1 profile" evidence="6">
    <location>
        <begin position="29"/>
        <end position="265"/>
    </location>
</feature>
<dbReference type="WBParaSite" id="HCON_00175530-00001">
    <property type="protein sequence ID" value="HCON_00175530-00001"/>
    <property type="gene ID" value="HCON_00175530"/>
</dbReference>
<comment type="subcellular location">
    <subcellularLocation>
        <location evidence="1">Membrane</location>
    </subcellularLocation>
</comment>
<feature type="transmembrane region" description="Helical" evidence="5">
    <location>
        <begin position="243"/>
        <end position="268"/>
    </location>
</feature>
<dbReference type="InterPro" id="IPR047130">
    <property type="entry name" value="7TM_GPCR_Srsx_nematod"/>
</dbReference>